<evidence type="ECO:0000256" key="1">
    <source>
        <dbReference type="SAM" id="MobiDB-lite"/>
    </source>
</evidence>
<evidence type="ECO:0000313" key="3">
    <source>
        <dbReference type="Proteomes" id="UP000266673"/>
    </source>
</evidence>
<feature type="compositionally biased region" description="Acidic residues" evidence="1">
    <location>
        <begin position="107"/>
        <end position="124"/>
    </location>
</feature>
<dbReference type="Proteomes" id="UP000266673">
    <property type="component" value="Unassembled WGS sequence"/>
</dbReference>
<sequence>MAEEELLKILKQTNSKTFEKTLKKEDFDKKILFNDYLESNSDSDSLSQSNIKTKEDLVLFLEKGLDLDDRIFIDDLEKFPDDNDSDNDYLSENNEPIENNKENQTFEPEDYDWNPEDLLMADDD</sequence>
<dbReference type="AlphaFoldDB" id="A0A397U478"/>
<dbReference type="EMBL" id="QKWP01002060">
    <property type="protein sequence ID" value="RIB05042.1"/>
    <property type="molecule type" value="Genomic_DNA"/>
</dbReference>
<evidence type="ECO:0000313" key="2">
    <source>
        <dbReference type="EMBL" id="RIB05042.1"/>
    </source>
</evidence>
<feature type="region of interest" description="Disordered" evidence="1">
    <location>
        <begin position="77"/>
        <end position="124"/>
    </location>
</feature>
<protein>
    <submittedName>
        <fullName evidence="2">Uncharacterized protein</fullName>
    </submittedName>
</protein>
<proteinExistence type="predicted"/>
<keyword evidence="3" id="KW-1185">Reference proteome</keyword>
<gene>
    <name evidence="2" type="ORF">C2G38_2047931</name>
</gene>
<name>A0A397U478_9GLOM</name>
<comment type="caution">
    <text evidence="2">The sequence shown here is derived from an EMBL/GenBank/DDBJ whole genome shotgun (WGS) entry which is preliminary data.</text>
</comment>
<reference evidence="2 3" key="1">
    <citation type="submission" date="2018-06" db="EMBL/GenBank/DDBJ databases">
        <title>Comparative genomics reveals the genomic features of Rhizophagus irregularis, R. cerebriforme, R. diaphanum and Gigaspora rosea, and their symbiotic lifestyle signature.</title>
        <authorList>
            <person name="Morin E."/>
            <person name="San Clemente H."/>
            <person name="Chen E.C.H."/>
            <person name="De La Providencia I."/>
            <person name="Hainaut M."/>
            <person name="Kuo A."/>
            <person name="Kohler A."/>
            <person name="Murat C."/>
            <person name="Tang N."/>
            <person name="Roy S."/>
            <person name="Loubradou J."/>
            <person name="Henrissat B."/>
            <person name="Grigoriev I.V."/>
            <person name="Corradi N."/>
            <person name="Roux C."/>
            <person name="Martin F.M."/>
        </authorList>
    </citation>
    <scope>NUCLEOTIDE SEQUENCE [LARGE SCALE GENOMIC DNA]</scope>
    <source>
        <strain evidence="2 3">DAOM 194757</strain>
    </source>
</reference>
<accession>A0A397U478</accession>
<organism evidence="2 3">
    <name type="scientific">Gigaspora rosea</name>
    <dbReference type="NCBI Taxonomy" id="44941"/>
    <lineage>
        <taxon>Eukaryota</taxon>
        <taxon>Fungi</taxon>
        <taxon>Fungi incertae sedis</taxon>
        <taxon>Mucoromycota</taxon>
        <taxon>Glomeromycotina</taxon>
        <taxon>Glomeromycetes</taxon>
        <taxon>Diversisporales</taxon>
        <taxon>Gigasporaceae</taxon>
        <taxon>Gigaspora</taxon>
    </lineage>
</organism>